<evidence type="ECO:0000313" key="7">
    <source>
        <dbReference type="Proteomes" id="UP001642409"/>
    </source>
</evidence>
<proteinExistence type="predicted"/>
<dbReference type="EMBL" id="CAXDID020000087">
    <property type="protein sequence ID" value="CAL6020891.1"/>
    <property type="molecule type" value="Genomic_DNA"/>
</dbReference>
<sequence>MFKSHAKNISKRSSQRLRNRNAFGTNRQRAEQEFDVKSLATYIWAIKIQVLQYMILQFSECKAVIPFSRIPIRCELRFFVLQIVYTNQITGVFFKNVRSNQCAFEMKQRSRILNSGWSSGYSGWSDVRVCSARCICVSVRRTPGCPVPIEFAHTVWYGFNQAEPDRVVSGKY</sequence>
<evidence type="ECO:0000313" key="1">
    <source>
        <dbReference type="EMBL" id="CAI9937238.1"/>
    </source>
</evidence>
<evidence type="ECO:0000313" key="4">
    <source>
        <dbReference type="EMBL" id="CAL6020889.1"/>
    </source>
</evidence>
<dbReference type="AlphaFoldDB" id="A0AA86PER7"/>
<dbReference type="EMBL" id="CATOUU010000644">
    <property type="protein sequence ID" value="CAI9937239.1"/>
    <property type="molecule type" value="Genomic_DNA"/>
</dbReference>
<dbReference type="EMBL" id="CATOUU010000644">
    <property type="protein sequence ID" value="CAI9937238.1"/>
    <property type="molecule type" value="Genomic_DNA"/>
</dbReference>
<protein>
    <submittedName>
        <fullName evidence="4">Hypothetical_protein</fullName>
    </submittedName>
</protein>
<reference evidence="1" key="1">
    <citation type="submission" date="2023-06" db="EMBL/GenBank/DDBJ databases">
        <authorList>
            <person name="Kurt Z."/>
        </authorList>
    </citation>
    <scope>NUCLEOTIDE SEQUENCE</scope>
</reference>
<dbReference type="EMBL" id="CATOUU010000644">
    <property type="protein sequence ID" value="CAI9937240.1"/>
    <property type="molecule type" value="Genomic_DNA"/>
</dbReference>
<evidence type="ECO:0000313" key="6">
    <source>
        <dbReference type="EMBL" id="CAL6020893.1"/>
    </source>
</evidence>
<evidence type="ECO:0000313" key="5">
    <source>
        <dbReference type="EMBL" id="CAL6020891.1"/>
    </source>
</evidence>
<evidence type="ECO:0000313" key="2">
    <source>
        <dbReference type="EMBL" id="CAI9937239.1"/>
    </source>
</evidence>
<dbReference type="EMBL" id="CAXDID020000087">
    <property type="protein sequence ID" value="CAL6020889.1"/>
    <property type="molecule type" value="Genomic_DNA"/>
</dbReference>
<evidence type="ECO:0000313" key="3">
    <source>
        <dbReference type="EMBL" id="CAI9937240.1"/>
    </source>
</evidence>
<organism evidence="1">
    <name type="scientific">Hexamita inflata</name>
    <dbReference type="NCBI Taxonomy" id="28002"/>
    <lineage>
        <taxon>Eukaryota</taxon>
        <taxon>Metamonada</taxon>
        <taxon>Diplomonadida</taxon>
        <taxon>Hexamitidae</taxon>
        <taxon>Hexamitinae</taxon>
        <taxon>Hexamita</taxon>
    </lineage>
</organism>
<gene>
    <name evidence="1" type="ORF">HINF_LOCUS24883</name>
    <name evidence="2" type="ORF">HINF_LOCUS24884</name>
    <name evidence="3" type="ORF">HINF_LOCUS24885</name>
    <name evidence="4" type="ORF">HINF_LOCUS27907</name>
    <name evidence="5" type="ORF">HINF_LOCUS27908</name>
    <name evidence="6" type="ORF">HINF_LOCUS27909</name>
</gene>
<keyword evidence="7" id="KW-1185">Reference proteome</keyword>
<dbReference type="Proteomes" id="UP001642409">
    <property type="component" value="Unassembled WGS sequence"/>
</dbReference>
<dbReference type="EMBL" id="CAXDID020000087">
    <property type="protein sequence ID" value="CAL6020893.1"/>
    <property type="molecule type" value="Genomic_DNA"/>
</dbReference>
<name>A0AA86PER7_9EUKA</name>
<accession>A0AA86PER7</accession>
<comment type="caution">
    <text evidence="1">The sequence shown here is derived from an EMBL/GenBank/DDBJ whole genome shotgun (WGS) entry which is preliminary data.</text>
</comment>
<reference evidence="4 7" key="2">
    <citation type="submission" date="2024-07" db="EMBL/GenBank/DDBJ databases">
        <authorList>
            <person name="Akdeniz Z."/>
        </authorList>
    </citation>
    <scope>NUCLEOTIDE SEQUENCE [LARGE SCALE GENOMIC DNA]</scope>
</reference>